<protein>
    <recommendedName>
        <fullName evidence="4">Lacal_2735 family protein</fullName>
    </recommendedName>
</protein>
<evidence type="ECO:0000313" key="2">
    <source>
        <dbReference type="EMBL" id="EDM46558.1"/>
    </source>
</evidence>
<feature type="coiled-coil region" evidence="1">
    <location>
        <begin position="16"/>
        <end position="62"/>
    </location>
</feature>
<gene>
    <name evidence="2" type="ORF">MDG893_03270</name>
</gene>
<dbReference type="Pfam" id="PF20027">
    <property type="entry name" value="DUF6435"/>
    <property type="match status" value="1"/>
</dbReference>
<dbReference type="NCBIfam" id="NF033487">
    <property type="entry name" value="Lacal_2735_fam"/>
    <property type="match status" value="1"/>
</dbReference>
<reference evidence="2 3" key="1">
    <citation type="submission" date="2007-06" db="EMBL/GenBank/DDBJ databases">
        <authorList>
            <person name="Green D."/>
            <person name="Ferriera S."/>
            <person name="Johnson J."/>
            <person name="Kravitz S."/>
            <person name="Beeson K."/>
            <person name="Sutton G."/>
            <person name="Rogers Y.-H."/>
            <person name="Friedman R."/>
            <person name="Frazier M."/>
            <person name="Venter J.C."/>
        </authorList>
    </citation>
    <scope>NUCLEOTIDE SEQUENCE [LARGE SCALE GENOMIC DNA]</scope>
    <source>
        <strain evidence="2 3">DG893</strain>
    </source>
</reference>
<dbReference type="EMBL" id="ABCP01000036">
    <property type="protein sequence ID" value="EDM46558.1"/>
    <property type="molecule type" value="Genomic_DNA"/>
</dbReference>
<dbReference type="AlphaFoldDB" id="A6F3X8"/>
<keyword evidence="3" id="KW-1185">Reference proteome</keyword>
<accession>A6F3X8</accession>
<evidence type="ECO:0008006" key="4">
    <source>
        <dbReference type="Google" id="ProtNLM"/>
    </source>
</evidence>
<dbReference type="STRING" id="443152.MDG893_03270"/>
<proteinExistence type="predicted"/>
<comment type="caution">
    <text evidence="2">The sequence shown here is derived from an EMBL/GenBank/DDBJ whole genome shotgun (WGS) entry which is preliminary data.</text>
</comment>
<organism evidence="2 3">
    <name type="scientific">Marinobacter algicola DG893</name>
    <dbReference type="NCBI Taxonomy" id="443152"/>
    <lineage>
        <taxon>Bacteria</taxon>
        <taxon>Pseudomonadati</taxon>
        <taxon>Pseudomonadota</taxon>
        <taxon>Gammaproteobacteria</taxon>
        <taxon>Pseudomonadales</taxon>
        <taxon>Marinobacteraceae</taxon>
        <taxon>Marinobacter</taxon>
    </lineage>
</organism>
<name>A6F3X8_9GAMM</name>
<dbReference type="eggNOG" id="ENOG5033DVI">
    <property type="taxonomic scope" value="Bacteria"/>
</dbReference>
<keyword evidence="1" id="KW-0175">Coiled coil</keyword>
<dbReference type="InterPro" id="IPR045493">
    <property type="entry name" value="DUF6435"/>
</dbReference>
<sequence>MKTGEKMLGFLKGDPKKKLQKEYEAKLQKALHAQRNGDLRTHGTLMEEAEKIYAELQKLDKE</sequence>
<evidence type="ECO:0000313" key="3">
    <source>
        <dbReference type="Proteomes" id="UP000005856"/>
    </source>
</evidence>
<dbReference type="Proteomes" id="UP000005856">
    <property type="component" value="Unassembled WGS sequence"/>
</dbReference>
<evidence type="ECO:0000256" key="1">
    <source>
        <dbReference type="SAM" id="Coils"/>
    </source>
</evidence>